<comment type="similarity">
    <text evidence="1">Belongs to the cytochrome P450 family.</text>
</comment>
<feature type="signal peptide" evidence="8">
    <location>
        <begin position="1"/>
        <end position="25"/>
    </location>
</feature>
<reference evidence="9 10" key="1">
    <citation type="journal article" date="2016" name="Sci. Rep.">
        <title>Draft genome sequencing and secretome analysis of fungal phytopathogen Ascochyta rabiei provides insight into the necrotrophic effector repertoire.</title>
        <authorList>
            <person name="Verma S."/>
            <person name="Gazara R.K."/>
            <person name="Nizam S."/>
            <person name="Parween S."/>
            <person name="Chattopadhyay D."/>
            <person name="Verma P.K."/>
        </authorList>
    </citation>
    <scope>NUCLEOTIDE SEQUENCE [LARGE SCALE GENOMIC DNA]</scope>
    <source>
        <strain evidence="9 10">ArDII</strain>
    </source>
</reference>
<evidence type="ECO:0000256" key="4">
    <source>
        <dbReference type="ARBA" id="ARBA00023004"/>
    </source>
</evidence>
<evidence type="ECO:0000313" key="10">
    <source>
        <dbReference type="Proteomes" id="UP000076837"/>
    </source>
</evidence>
<keyword evidence="10" id="KW-1185">Reference proteome</keyword>
<dbReference type="STRING" id="5454.A0A163HUK9"/>
<dbReference type="AlphaFoldDB" id="A0A163HUK9"/>
<evidence type="ECO:0000256" key="3">
    <source>
        <dbReference type="ARBA" id="ARBA00023002"/>
    </source>
</evidence>
<dbReference type="Pfam" id="PF00067">
    <property type="entry name" value="p450"/>
    <property type="match status" value="1"/>
</dbReference>
<dbReference type="GO" id="GO:0020037">
    <property type="term" value="F:heme binding"/>
    <property type="evidence" value="ECO:0007669"/>
    <property type="project" value="InterPro"/>
</dbReference>
<evidence type="ECO:0000256" key="2">
    <source>
        <dbReference type="ARBA" id="ARBA00022723"/>
    </source>
</evidence>
<dbReference type="PANTHER" id="PTHR46300:SF2">
    <property type="entry name" value="CYTOCHROME P450 MONOOXYGENASE ALNH-RELATED"/>
    <property type="match status" value="1"/>
</dbReference>
<dbReference type="Proteomes" id="UP000076837">
    <property type="component" value="Unassembled WGS sequence"/>
</dbReference>
<keyword evidence="6" id="KW-0349">Heme</keyword>
<feature type="compositionally biased region" description="Pro residues" evidence="7">
    <location>
        <begin position="564"/>
        <end position="576"/>
    </location>
</feature>
<keyword evidence="2 6" id="KW-0479">Metal-binding</keyword>
<dbReference type="SUPFAM" id="SSF48264">
    <property type="entry name" value="Cytochrome P450"/>
    <property type="match status" value="1"/>
</dbReference>
<evidence type="ECO:0000256" key="5">
    <source>
        <dbReference type="ARBA" id="ARBA00023033"/>
    </source>
</evidence>
<feature type="binding site" description="axial binding residue" evidence="6">
    <location>
        <position position="438"/>
    </location>
    <ligand>
        <name>heme</name>
        <dbReference type="ChEBI" id="CHEBI:30413"/>
    </ligand>
    <ligandPart>
        <name>Fe</name>
        <dbReference type="ChEBI" id="CHEBI:18248"/>
    </ligandPart>
</feature>
<dbReference type="PRINTS" id="PR00463">
    <property type="entry name" value="EP450I"/>
</dbReference>
<gene>
    <name evidence="9" type="ORF">ST47_g3370</name>
</gene>
<dbReference type="Gene3D" id="1.10.630.10">
    <property type="entry name" value="Cytochrome P450"/>
    <property type="match status" value="1"/>
</dbReference>
<dbReference type="EMBL" id="JYNV01000125">
    <property type="protein sequence ID" value="KZM25480.1"/>
    <property type="molecule type" value="Genomic_DNA"/>
</dbReference>
<dbReference type="PANTHER" id="PTHR46300">
    <property type="entry name" value="P450, PUTATIVE (EUROFUNG)-RELATED-RELATED"/>
    <property type="match status" value="1"/>
</dbReference>
<proteinExistence type="inferred from homology"/>
<feature type="chain" id="PRO_5043467043" evidence="8">
    <location>
        <begin position="26"/>
        <end position="736"/>
    </location>
</feature>
<keyword evidence="5" id="KW-0503">Monooxygenase</keyword>
<organism evidence="9 10">
    <name type="scientific">Didymella rabiei</name>
    <name type="common">Chickpea ascochyta blight fungus</name>
    <name type="synonym">Mycosphaerella rabiei</name>
    <dbReference type="NCBI Taxonomy" id="5454"/>
    <lineage>
        <taxon>Eukaryota</taxon>
        <taxon>Fungi</taxon>
        <taxon>Dikarya</taxon>
        <taxon>Ascomycota</taxon>
        <taxon>Pezizomycotina</taxon>
        <taxon>Dothideomycetes</taxon>
        <taxon>Pleosporomycetidae</taxon>
        <taxon>Pleosporales</taxon>
        <taxon>Pleosporineae</taxon>
        <taxon>Didymellaceae</taxon>
        <taxon>Ascochyta</taxon>
    </lineage>
</organism>
<dbReference type="GO" id="GO:0005506">
    <property type="term" value="F:iron ion binding"/>
    <property type="evidence" value="ECO:0007669"/>
    <property type="project" value="InterPro"/>
</dbReference>
<evidence type="ECO:0000256" key="7">
    <source>
        <dbReference type="SAM" id="MobiDB-lite"/>
    </source>
</evidence>
<keyword evidence="3" id="KW-0560">Oxidoreductase</keyword>
<dbReference type="PRINTS" id="PR00385">
    <property type="entry name" value="P450"/>
</dbReference>
<dbReference type="GO" id="GO:0016705">
    <property type="term" value="F:oxidoreductase activity, acting on paired donors, with incorporation or reduction of molecular oxygen"/>
    <property type="evidence" value="ECO:0007669"/>
    <property type="project" value="InterPro"/>
</dbReference>
<evidence type="ECO:0000256" key="8">
    <source>
        <dbReference type="SAM" id="SignalP"/>
    </source>
</evidence>
<dbReference type="GO" id="GO:0004497">
    <property type="term" value="F:monooxygenase activity"/>
    <property type="evidence" value="ECO:0007669"/>
    <property type="project" value="UniProtKB-KW"/>
</dbReference>
<dbReference type="CDD" id="cd11065">
    <property type="entry name" value="CYP64-like"/>
    <property type="match status" value="1"/>
</dbReference>
<dbReference type="InterPro" id="IPR036396">
    <property type="entry name" value="Cyt_P450_sf"/>
</dbReference>
<protein>
    <submittedName>
        <fullName evidence="9">Heme binding</fullName>
    </submittedName>
</protein>
<feature type="compositionally biased region" description="Low complexity" evidence="7">
    <location>
        <begin position="595"/>
        <end position="608"/>
    </location>
</feature>
<dbReference type="OrthoDB" id="1055148at2759"/>
<dbReference type="InterPro" id="IPR001128">
    <property type="entry name" value="Cyt_P450"/>
</dbReference>
<comment type="caution">
    <text evidence="9">The sequence shown here is derived from an EMBL/GenBank/DDBJ whole genome shotgun (WGS) entry which is preliminary data.</text>
</comment>
<evidence type="ECO:0000256" key="1">
    <source>
        <dbReference type="ARBA" id="ARBA00010617"/>
    </source>
</evidence>
<feature type="compositionally biased region" description="Polar residues" evidence="7">
    <location>
        <begin position="584"/>
        <end position="594"/>
    </location>
</feature>
<keyword evidence="4 6" id="KW-0408">Iron</keyword>
<keyword evidence="8" id="KW-0732">Signal</keyword>
<accession>A0A163HUK9</accession>
<dbReference type="InterPro" id="IPR050364">
    <property type="entry name" value="Cytochrome_P450_fung"/>
</dbReference>
<comment type="cofactor">
    <cofactor evidence="6">
        <name>heme</name>
        <dbReference type="ChEBI" id="CHEBI:30413"/>
    </cofactor>
</comment>
<name>A0A163HUK9_DIDRA</name>
<evidence type="ECO:0000313" key="9">
    <source>
        <dbReference type="EMBL" id="KZM25480.1"/>
    </source>
</evidence>
<sequence>MSVTVYAVVAIVLILVLQQLGRIGGRPVDYPPGPPTLPLIGNLHLMPKKKGHLQFQRWAEEYGPIYSLVLGTKVLIVLSSDQVIKDLLEKRSSIYSSRPELYLGNVISGSLRIALMEYGETWRLLRKIIHNSLNIKVARTYVPYQDLESKTMLMGFLEKPDLFSHHIRRYTNSLTAQMILGFRTTSINDPKLIQLYSGFEKFSEVAGSQTAALLDVFPLLRSLPDWALPLRQHANKLHEKENELFMGHWLNVKKAIKNGSAMPCFCVDLLRAQDENHFSDSLAAYTSGSLLEAGSDTTAAILIGFIQALLLFPEVVNIAQEELDRVCGDRFPTLEDAQDLPYIRGCVKESMRWMPTDILGVPHAVTRDDEYMGYKIPKGAGVMLNVWAVHMDPKRHPDPRRFDPARYLNDHQTAAESANNPDASKRDHFVFGAGRRLCQGMHIAERSLFLAISRLLWVFEFHKAQDEDGNEIVPDADDLTEGLIVQPNAFPAKIVPRDAGRVKQVKAEWEKMEGLLDENLQWKALPEGIIWKSNGCGHIGESHHQPWTLCDTAIQRLNDLRGPMSPPLSPHAPNPAPVKRSGSTRRFFSLSQTISRSASTASRRAVSSPDDPRDSTGYFSPVALPVAATLNYATLPDHQLNTVRCGTPMKRTQISREMNVCKECKRWIGDMRSMIERFDKTGSIRGTAAFEAFMRWQGAGGGESEGDLTVPLDDSVDGVALGAREAIILGHPGAQY</sequence>
<dbReference type="InterPro" id="IPR002401">
    <property type="entry name" value="Cyt_P450_E_grp-I"/>
</dbReference>
<feature type="region of interest" description="Disordered" evidence="7">
    <location>
        <begin position="560"/>
        <end position="618"/>
    </location>
</feature>
<evidence type="ECO:0000256" key="6">
    <source>
        <dbReference type="PIRSR" id="PIRSR602401-1"/>
    </source>
</evidence>